<dbReference type="SUPFAM" id="SSF81653">
    <property type="entry name" value="Calcium ATPase, transduction domain A"/>
    <property type="match status" value="1"/>
</dbReference>
<reference evidence="9 10" key="1">
    <citation type="submission" date="2019-07" db="EMBL/GenBank/DDBJ databases">
        <title>R&amp;d 2014.</title>
        <authorList>
            <person name="Klenk H.-P."/>
        </authorList>
    </citation>
    <scope>NUCLEOTIDE SEQUENCE [LARGE SCALE GENOMIC DNA]</scope>
    <source>
        <strain evidence="9 10">DSM 45764</strain>
    </source>
</reference>
<evidence type="ECO:0000256" key="3">
    <source>
        <dbReference type="ARBA" id="ARBA00022967"/>
    </source>
</evidence>
<dbReference type="InterPro" id="IPR044492">
    <property type="entry name" value="P_typ_ATPase_HD_dom"/>
</dbReference>
<dbReference type="PRINTS" id="PR00120">
    <property type="entry name" value="HATPASE"/>
</dbReference>
<sequence length="806" mass="83214">MRSTSRGAIDVQEPGGPPERPRTPDTGLRAGDVATRVAAGQTNATTVRTSRTIGEIVRANVLTFFNGLLVALFVLVALTGRWQNALFGGVVVANAAVGIVQELRAKRTLDRLAVLNAPRARVLRDGAERELPVAEVVLDDLLALRAGDQVPADGVVRDCTGLTVDESLLTGESEPVVKAAGDPVMSGSIVVAGRGLAQTTAVGDDSYAARLATEARRFTTTHSELVSATDRLLRWISLTLLVVGPAVLWSQFRTPDNDSWQDAVTGTVAALVGMVPEGLVLLTTLAFGVATVSLARRATLVQELPAVEGLARVDVVCLDKTGTLTHGDVRVDELIPLTPAAGEAPAALGVLAAADPANATAAALGTAFPTSGPGPLDVVPFSSARKWSAVRTPDAVSWVLGAPEMVLPAADSVTEAAARSRADDLAAQGRRVLLLARSAAPWTVHGEEPVLPPDLVPVALVVLAEHLREDAAEVLRYFTDQGVALTVISGDNPRTVGAVAAAVGVPGVAGAGDAVDARTLPDDADELAQVMEERSVFGRVTPHQKRAMVAALQRRGHVVAMTGDGVNDALALKDADIGVAMGNGSPATRAVAQLVLLDGRFAHLPEAVAEGRRVIANIERAASLFLVKNVYSLVLALITVVTLGAYPLAPIQLTLISTLTIGVPGFFLALAPNRRRYLPGFLRRVLAFSLPTGVLIGAAAYAGYALSRWLVPDAGTAGARTTATVAVLVMALWTLGVLARPLTAAKVGLLVAMGGLAVVAVGVPAVAESIVLLEVTAPSLVVGLAVGAAGALLVEVVHRLPSTSAR</sequence>
<dbReference type="GO" id="GO:0016887">
    <property type="term" value="F:ATP hydrolysis activity"/>
    <property type="evidence" value="ECO:0007669"/>
    <property type="project" value="InterPro"/>
</dbReference>
<name>A0A562IQB5_9ACTN</name>
<dbReference type="InterPro" id="IPR023299">
    <property type="entry name" value="ATPase_P-typ_cyto_dom_N"/>
</dbReference>
<dbReference type="Gene3D" id="1.20.1110.10">
    <property type="entry name" value="Calcium-transporting ATPase, transmembrane domain"/>
    <property type="match status" value="1"/>
</dbReference>
<feature type="transmembrane region" description="Helical" evidence="7">
    <location>
        <begin position="232"/>
        <end position="252"/>
    </location>
</feature>
<evidence type="ECO:0000256" key="2">
    <source>
        <dbReference type="ARBA" id="ARBA00022692"/>
    </source>
</evidence>
<dbReference type="Pfam" id="PF00122">
    <property type="entry name" value="E1-E2_ATPase"/>
    <property type="match status" value="1"/>
</dbReference>
<dbReference type="InterPro" id="IPR023298">
    <property type="entry name" value="ATPase_P-typ_TM_dom_sf"/>
</dbReference>
<dbReference type="SFLD" id="SFLDS00003">
    <property type="entry name" value="Haloacid_Dehalogenase"/>
    <property type="match status" value="1"/>
</dbReference>
<evidence type="ECO:0000256" key="4">
    <source>
        <dbReference type="ARBA" id="ARBA00022989"/>
    </source>
</evidence>
<dbReference type="InterPro" id="IPR036412">
    <property type="entry name" value="HAD-like_sf"/>
</dbReference>
<dbReference type="NCBIfam" id="TIGR01494">
    <property type="entry name" value="ATPase_P-type"/>
    <property type="match status" value="2"/>
</dbReference>
<dbReference type="SFLD" id="SFLDF00027">
    <property type="entry name" value="p-type_atpase"/>
    <property type="match status" value="1"/>
</dbReference>
<dbReference type="PROSITE" id="PS00154">
    <property type="entry name" value="ATPASE_E1_E2"/>
    <property type="match status" value="1"/>
</dbReference>
<dbReference type="Gene3D" id="3.40.50.1000">
    <property type="entry name" value="HAD superfamily/HAD-like"/>
    <property type="match status" value="1"/>
</dbReference>
<evidence type="ECO:0000256" key="7">
    <source>
        <dbReference type="SAM" id="Phobius"/>
    </source>
</evidence>
<feature type="transmembrane region" description="Helical" evidence="7">
    <location>
        <begin position="747"/>
        <end position="767"/>
    </location>
</feature>
<gene>
    <name evidence="9" type="ORF">JD78_01448</name>
</gene>
<feature type="transmembrane region" description="Helical" evidence="7">
    <location>
        <begin position="264"/>
        <end position="290"/>
    </location>
</feature>
<dbReference type="EMBL" id="VLKF01000001">
    <property type="protein sequence ID" value="TWH72925.1"/>
    <property type="molecule type" value="Genomic_DNA"/>
</dbReference>
<feature type="transmembrane region" description="Helical" evidence="7">
    <location>
        <begin position="717"/>
        <end position="735"/>
    </location>
</feature>
<dbReference type="SUPFAM" id="SSF56784">
    <property type="entry name" value="HAD-like"/>
    <property type="match status" value="1"/>
</dbReference>
<feature type="transmembrane region" description="Helical" evidence="7">
    <location>
        <begin position="61"/>
        <end position="79"/>
    </location>
</feature>
<dbReference type="InterPro" id="IPR008250">
    <property type="entry name" value="ATPase_P-typ_transduc_dom_A_sf"/>
</dbReference>
<comment type="subcellular location">
    <subcellularLocation>
        <location evidence="1">Cell membrane</location>
        <topology evidence="1">Multi-pass membrane protein</topology>
    </subcellularLocation>
</comment>
<feature type="transmembrane region" description="Helical" evidence="7">
    <location>
        <begin position="685"/>
        <end position="705"/>
    </location>
</feature>
<dbReference type="InterPro" id="IPR018303">
    <property type="entry name" value="ATPase_P-typ_P_site"/>
</dbReference>
<dbReference type="Gene3D" id="3.40.1110.10">
    <property type="entry name" value="Calcium-transporting ATPase, cytoplasmic domain N"/>
    <property type="match status" value="1"/>
</dbReference>
<keyword evidence="10" id="KW-1185">Reference proteome</keyword>
<evidence type="ECO:0000259" key="8">
    <source>
        <dbReference type="Pfam" id="PF00122"/>
    </source>
</evidence>
<evidence type="ECO:0000313" key="9">
    <source>
        <dbReference type="EMBL" id="TWH72925.1"/>
    </source>
</evidence>
<dbReference type="GO" id="GO:0005524">
    <property type="term" value="F:ATP binding"/>
    <property type="evidence" value="ECO:0007669"/>
    <property type="project" value="InterPro"/>
</dbReference>
<feature type="domain" description="P-type ATPase A" evidence="8">
    <location>
        <begin position="115"/>
        <end position="214"/>
    </location>
</feature>
<dbReference type="PRINTS" id="PR00119">
    <property type="entry name" value="CATATPASE"/>
</dbReference>
<dbReference type="GO" id="GO:0005886">
    <property type="term" value="C:plasma membrane"/>
    <property type="evidence" value="ECO:0007669"/>
    <property type="project" value="UniProtKB-SubCell"/>
</dbReference>
<evidence type="ECO:0000256" key="5">
    <source>
        <dbReference type="ARBA" id="ARBA00023136"/>
    </source>
</evidence>
<dbReference type="Pfam" id="PF00702">
    <property type="entry name" value="Hydrolase"/>
    <property type="match status" value="1"/>
</dbReference>
<feature type="region of interest" description="Disordered" evidence="6">
    <location>
        <begin position="1"/>
        <end position="28"/>
    </location>
</feature>
<dbReference type="InterPro" id="IPR059000">
    <property type="entry name" value="ATPase_P-type_domA"/>
</dbReference>
<feature type="transmembrane region" description="Helical" evidence="7">
    <location>
        <begin position="85"/>
        <end position="103"/>
    </location>
</feature>
<accession>A0A562IQB5</accession>
<proteinExistence type="predicted"/>
<keyword evidence="2 7" id="KW-0812">Transmembrane</keyword>
<dbReference type="Proteomes" id="UP000321490">
    <property type="component" value="Unassembled WGS sequence"/>
</dbReference>
<keyword evidence="4 7" id="KW-1133">Transmembrane helix</keyword>
<evidence type="ECO:0000256" key="1">
    <source>
        <dbReference type="ARBA" id="ARBA00004651"/>
    </source>
</evidence>
<dbReference type="Gene3D" id="2.70.150.10">
    <property type="entry name" value="Calcium-transporting ATPase, cytoplasmic transduction domain A"/>
    <property type="match status" value="1"/>
</dbReference>
<evidence type="ECO:0000256" key="6">
    <source>
        <dbReference type="SAM" id="MobiDB-lite"/>
    </source>
</evidence>
<dbReference type="InterPro" id="IPR001757">
    <property type="entry name" value="P_typ_ATPase"/>
</dbReference>
<dbReference type="PANTHER" id="PTHR42861">
    <property type="entry name" value="CALCIUM-TRANSPORTING ATPASE"/>
    <property type="match status" value="1"/>
</dbReference>
<comment type="caution">
    <text evidence="9">The sequence shown here is derived from an EMBL/GenBank/DDBJ whole genome shotgun (WGS) entry which is preliminary data.</text>
</comment>
<keyword evidence="5 7" id="KW-0472">Membrane</keyword>
<feature type="transmembrane region" description="Helical" evidence="7">
    <location>
        <begin position="630"/>
        <end position="649"/>
    </location>
</feature>
<keyword evidence="3" id="KW-1278">Translocase</keyword>
<dbReference type="AlphaFoldDB" id="A0A562IQB5"/>
<feature type="transmembrane region" description="Helical" evidence="7">
    <location>
        <begin position="779"/>
        <end position="797"/>
    </location>
</feature>
<dbReference type="InterPro" id="IPR023214">
    <property type="entry name" value="HAD_sf"/>
</dbReference>
<organism evidence="9 10">
    <name type="scientific">Modestobacter roseus</name>
    <dbReference type="NCBI Taxonomy" id="1181884"/>
    <lineage>
        <taxon>Bacteria</taxon>
        <taxon>Bacillati</taxon>
        <taxon>Actinomycetota</taxon>
        <taxon>Actinomycetes</taxon>
        <taxon>Geodermatophilales</taxon>
        <taxon>Geodermatophilaceae</taxon>
        <taxon>Modestobacter</taxon>
    </lineage>
</organism>
<protein>
    <submittedName>
        <fullName evidence="9">Cation-transporting ATPase E</fullName>
    </submittedName>
</protein>
<dbReference type="SFLD" id="SFLDG00002">
    <property type="entry name" value="C1.7:_P-type_atpase_like"/>
    <property type="match status" value="1"/>
</dbReference>
<evidence type="ECO:0000313" key="10">
    <source>
        <dbReference type="Proteomes" id="UP000321490"/>
    </source>
</evidence>
<dbReference type="SUPFAM" id="SSF81665">
    <property type="entry name" value="Calcium ATPase, transmembrane domain M"/>
    <property type="match status" value="1"/>
</dbReference>
<feature type="transmembrane region" description="Helical" evidence="7">
    <location>
        <begin position="655"/>
        <end position="673"/>
    </location>
</feature>